<gene>
    <name evidence="1" type="ORF">S06H3_31374</name>
</gene>
<dbReference type="GO" id="GO:0005524">
    <property type="term" value="F:ATP binding"/>
    <property type="evidence" value="ECO:0007669"/>
    <property type="project" value="InterPro"/>
</dbReference>
<dbReference type="SUPFAM" id="SSF53795">
    <property type="entry name" value="PEP carboxykinase-like"/>
    <property type="match status" value="1"/>
</dbReference>
<dbReference type="GO" id="GO:0006094">
    <property type="term" value="P:gluconeogenesis"/>
    <property type="evidence" value="ECO:0007669"/>
    <property type="project" value="InterPro"/>
</dbReference>
<dbReference type="AlphaFoldDB" id="X1MT09"/>
<dbReference type="InterPro" id="IPR001272">
    <property type="entry name" value="PEP_carboxykinase_ATP"/>
</dbReference>
<dbReference type="PANTHER" id="PTHR30031">
    <property type="entry name" value="PHOSPHOENOLPYRUVATE CARBOXYKINASE ATP"/>
    <property type="match status" value="1"/>
</dbReference>
<feature type="non-terminal residue" evidence="1">
    <location>
        <position position="1"/>
    </location>
</feature>
<name>X1MT09_9ZZZZ</name>
<proteinExistence type="predicted"/>
<comment type="caution">
    <text evidence="1">The sequence shown here is derived from an EMBL/GenBank/DDBJ whole genome shotgun (WGS) entry which is preliminary data.</text>
</comment>
<reference evidence="1" key="1">
    <citation type="journal article" date="2014" name="Front. Microbiol.">
        <title>High frequency of phylogenetically diverse reductive dehalogenase-homologous genes in deep subseafloor sedimentary metagenomes.</title>
        <authorList>
            <person name="Kawai M."/>
            <person name="Futagami T."/>
            <person name="Toyoda A."/>
            <person name="Takaki Y."/>
            <person name="Nishi S."/>
            <person name="Hori S."/>
            <person name="Arai W."/>
            <person name="Tsubouchi T."/>
            <person name="Morono Y."/>
            <person name="Uchiyama I."/>
            <person name="Ito T."/>
            <person name="Fujiyama A."/>
            <person name="Inagaki F."/>
            <person name="Takami H."/>
        </authorList>
    </citation>
    <scope>NUCLEOTIDE SEQUENCE</scope>
    <source>
        <strain evidence="1">Expedition CK06-06</strain>
    </source>
</reference>
<dbReference type="PANTHER" id="PTHR30031:SF11">
    <property type="entry name" value="PHOSPHOENOLPYRUVATE CARBOXYKINASE (ATP)"/>
    <property type="match status" value="1"/>
</dbReference>
<dbReference type="GO" id="GO:0005829">
    <property type="term" value="C:cytosol"/>
    <property type="evidence" value="ECO:0007669"/>
    <property type="project" value="TreeGrafter"/>
</dbReference>
<organism evidence="1">
    <name type="scientific">marine sediment metagenome</name>
    <dbReference type="NCBI Taxonomy" id="412755"/>
    <lineage>
        <taxon>unclassified sequences</taxon>
        <taxon>metagenomes</taxon>
        <taxon>ecological metagenomes</taxon>
    </lineage>
</organism>
<dbReference type="Pfam" id="PF01293">
    <property type="entry name" value="PEPCK_ATP"/>
    <property type="match status" value="1"/>
</dbReference>
<evidence type="ECO:0008006" key="2">
    <source>
        <dbReference type="Google" id="ProtNLM"/>
    </source>
</evidence>
<evidence type="ECO:0000313" key="1">
    <source>
        <dbReference type="EMBL" id="GAI21141.1"/>
    </source>
</evidence>
<protein>
    <recommendedName>
        <fullName evidence="2">Phosphoenolpyruvate carboxykinase C-terminal P-loop domain-containing protein</fullName>
    </recommendedName>
</protein>
<sequence>LIQDDGGTLLPDGSFHGFEAGGIFAKTEGVNPGNQIEIFYGLLKPETLCENVHVTEDGDFDLYNFKKTSNGRAVILRKDFMHASPYVDVDRVDNLILITRGPSIPALSRLTLEEAVALMVLGQAMESSAGDPTRAGRIKSEFFYDPFVAGDRAKHANLFYEILRGLPHINYYLINTGGVGEGEHYEDIRLEYTLAILDSLLRGGLEDWVDSPTGFEVPMSVRHVDDIYLHPENFYSEIEFEEKQKELNKIRREAIEQLGNSLHSNIRDVFIKP</sequence>
<dbReference type="Gene3D" id="2.170.8.10">
    <property type="entry name" value="Phosphoenolpyruvate Carboxykinase, domain 2"/>
    <property type="match status" value="1"/>
</dbReference>
<dbReference type="GO" id="GO:0004612">
    <property type="term" value="F:phosphoenolpyruvate carboxykinase (ATP) activity"/>
    <property type="evidence" value="ECO:0007669"/>
    <property type="project" value="InterPro"/>
</dbReference>
<dbReference type="EMBL" id="BARV01018573">
    <property type="protein sequence ID" value="GAI21141.1"/>
    <property type="molecule type" value="Genomic_DNA"/>
</dbReference>
<dbReference type="InterPro" id="IPR013035">
    <property type="entry name" value="PEP_carboxykinase_C"/>
</dbReference>
<dbReference type="Gene3D" id="3.90.228.20">
    <property type="match status" value="1"/>
</dbReference>
<accession>X1MT09</accession>